<protein>
    <recommendedName>
        <fullName evidence="4">Transposase</fullName>
    </recommendedName>
</protein>
<evidence type="ECO:0000256" key="1">
    <source>
        <dbReference type="SAM" id="Phobius"/>
    </source>
</evidence>
<evidence type="ECO:0008006" key="4">
    <source>
        <dbReference type="Google" id="ProtNLM"/>
    </source>
</evidence>
<name>A0ABS4S339_PAEXY</name>
<proteinExistence type="predicted"/>
<accession>A0ABS4S339</accession>
<keyword evidence="1" id="KW-0812">Transmembrane</keyword>
<evidence type="ECO:0000313" key="3">
    <source>
        <dbReference type="Proteomes" id="UP000810207"/>
    </source>
</evidence>
<dbReference type="Proteomes" id="UP000810207">
    <property type="component" value="Unassembled WGS sequence"/>
</dbReference>
<reference evidence="2 3" key="1">
    <citation type="submission" date="2021-03" db="EMBL/GenBank/DDBJ databases">
        <title>Genomic Encyclopedia of Type Strains, Phase IV (KMG-IV): sequencing the most valuable type-strain genomes for metagenomic binning, comparative biology and taxonomic classification.</title>
        <authorList>
            <person name="Goeker M."/>
        </authorList>
    </citation>
    <scope>NUCLEOTIDE SEQUENCE [LARGE SCALE GENOMIC DNA]</scope>
    <source>
        <strain evidence="2 3">DSM 21292</strain>
    </source>
</reference>
<evidence type="ECO:0000313" key="2">
    <source>
        <dbReference type="EMBL" id="MBP2249534.1"/>
    </source>
</evidence>
<feature type="transmembrane region" description="Helical" evidence="1">
    <location>
        <begin position="91"/>
        <end position="108"/>
    </location>
</feature>
<organism evidence="2 3">
    <name type="scientific">Paenibacillus xylanexedens</name>
    <dbReference type="NCBI Taxonomy" id="528191"/>
    <lineage>
        <taxon>Bacteria</taxon>
        <taxon>Bacillati</taxon>
        <taxon>Bacillota</taxon>
        <taxon>Bacilli</taxon>
        <taxon>Bacillales</taxon>
        <taxon>Paenibacillaceae</taxon>
        <taxon>Paenibacillus</taxon>
    </lineage>
</organism>
<dbReference type="EMBL" id="JAGIKV010000041">
    <property type="protein sequence ID" value="MBP2249534.1"/>
    <property type="molecule type" value="Genomic_DNA"/>
</dbReference>
<comment type="caution">
    <text evidence="2">The sequence shown here is derived from an EMBL/GenBank/DDBJ whole genome shotgun (WGS) entry which is preliminary data.</text>
</comment>
<keyword evidence="1" id="KW-0472">Membrane</keyword>
<sequence>MDKSRQNVGEKSRERHEKGIYFPISKLKSNSDDTIRNKFPGLEDHNPEIKNILESVQGFMTVDGVSWTNNLVELSNNNKHRSLTAQKKRKQYILINLLLATIMLKLLIQPL</sequence>
<keyword evidence="1" id="KW-1133">Transmembrane helix</keyword>
<gene>
    <name evidence="2" type="ORF">J2Z28_006231</name>
</gene>
<keyword evidence="3" id="KW-1185">Reference proteome</keyword>
<dbReference type="RefSeq" id="WP_211085658.1">
    <property type="nucleotide sequence ID" value="NZ_CBCSLC010000004.1"/>
</dbReference>